<sequence>MWTSKSYSQTVAQRNSWVSSEAGDGVHSMSGAGLHLRMMQSSGLPRSYCLSIMRSNVSYIQYTRNTQIDGTLAIHLKHTYTIASSPRIASHSFFVVRRGRHRE</sequence>
<evidence type="ECO:0000313" key="2">
    <source>
        <dbReference type="Proteomes" id="UP001294444"/>
    </source>
</evidence>
<dbReference type="Proteomes" id="UP001294444">
    <property type="component" value="Unassembled WGS sequence"/>
</dbReference>
<proteinExistence type="predicted"/>
<accession>A0AAJ5C564</accession>
<dbReference type="EMBL" id="OAPG01000006">
    <property type="protein sequence ID" value="SNX84407.1"/>
    <property type="molecule type" value="Genomic_DNA"/>
</dbReference>
<keyword evidence="2" id="KW-1185">Reference proteome</keyword>
<evidence type="ECO:0000313" key="1">
    <source>
        <dbReference type="EMBL" id="SNX84407.1"/>
    </source>
</evidence>
<dbReference type="AlphaFoldDB" id="A0AAJ5C564"/>
<protein>
    <submittedName>
        <fullName evidence="1">Uncharacterized protein</fullName>
    </submittedName>
</protein>
<comment type="caution">
    <text evidence="1">The sequence shown here is derived from an EMBL/GenBank/DDBJ whole genome shotgun (WGS) entry which is preliminary data.</text>
</comment>
<gene>
    <name evidence="1" type="ORF">MEPE_03116</name>
</gene>
<name>A0AAJ5C564_9BASI</name>
<organism evidence="1 2">
    <name type="scientific">Melanopsichium pennsylvanicum</name>
    <dbReference type="NCBI Taxonomy" id="63383"/>
    <lineage>
        <taxon>Eukaryota</taxon>
        <taxon>Fungi</taxon>
        <taxon>Dikarya</taxon>
        <taxon>Basidiomycota</taxon>
        <taxon>Ustilaginomycotina</taxon>
        <taxon>Ustilaginomycetes</taxon>
        <taxon>Ustilaginales</taxon>
        <taxon>Ustilaginaceae</taxon>
        <taxon>Melanopsichium</taxon>
    </lineage>
</organism>
<reference evidence="1" key="1">
    <citation type="submission" date="2023-10" db="EMBL/GenBank/DDBJ databases">
        <authorList>
            <person name="Guldener U."/>
        </authorList>
    </citation>
    <scope>NUCLEOTIDE SEQUENCE</scope>
    <source>
        <strain evidence="1">Mp4</strain>
    </source>
</reference>